<dbReference type="InterPro" id="IPR004785">
    <property type="entry name" value="RpiB"/>
</dbReference>
<comment type="caution">
    <text evidence="5">The sequence shown here is derived from an EMBL/GenBank/DDBJ whole genome shotgun (WGS) entry which is preliminary data.</text>
</comment>
<gene>
    <name evidence="5" type="ORF">EDC56_3673</name>
</gene>
<dbReference type="PANTHER" id="PTHR30345:SF0">
    <property type="entry name" value="DNA DAMAGE-REPAIR_TOLERATION PROTEIN DRT102"/>
    <property type="match status" value="1"/>
</dbReference>
<dbReference type="InterPro" id="IPR036569">
    <property type="entry name" value="RpiB_LacA_LacB_sf"/>
</dbReference>
<accession>A0A3N2DEZ9</accession>
<evidence type="ECO:0000256" key="1">
    <source>
        <dbReference type="ARBA" id="ARBA00008754"/>
    </source>
</evidence>
<organism evidence="5 6">
    <name type="scientific">Sinobacterium caligoides</name>
    <dbReference type="NCBI Taxonomy" id="933926"/>
    <lineage>
        <taxon>Bacteria</taxon>
        <taxon>Pseudomonadati</taxon>
        <taxon>Pseudomonadota</taxon>
        <taxon>Gammaproteobacteria</taxon>
        <taxon>Cellvibrionales</taxon>
        <taxon>Spongiibacteraceae</taxon>
        <taxon>Sinobacterium</taxon>
    </lineage>
</organism>
<evidence type="ECO:0000256" key="4">
    <source>
        <dbReference type="PIRSR" id="PIRSR005384-2"/>
    </source>
</evidence>
<dbReference type="NCBIfam" id="NF004051">
    <property type="entry name" value="PRK05571.1"/>
    <property type="match status" value="1"/>
</dbReference>
<feature type="binding site" evidence="4">
    <location>
        <position position="99"/>
    </location>
    <ligand>
        <name>D-ribulose 5-phosphate</name>
        <dbReference type="ChEBI" id="CHEBI:58121"/>
    </ligand>
</feature>
<feature type="binding site" evidence="4">
    <location>
        <begin position="8"/>
        <end position="9"/>
    </location>
    <ligand>
        <name>D-ribulose 5-phosphate</name>
        <dbReference type="ChEBI" id="CHEBI:58121"/>
    </ligand>
</feature>
<name>A0A3N2DEZ9_9GAMM</name>
<keyword evidence="2 5" id="KW-0413">Isomerase</keyword>
<proteinExistence type="inferred from homology"/>
<dbReference type="PIRSF" id="PIRSF005384">
    <property type="entry name" value="RpiB_LacA_B"/>
    <property type="match status" value="1"/>
</dbReference>
<feature type="binding site" evidence="4">
    <location>
        <position position="136"/>
    </location>
    <ligand>
        <name>D-ribulose 5-phosphate</name>
        <dbReference type="ChEBI" id="CHEBI:58121"/>
    </ligand>
</feature>
<dbReference type="PANTHER" id="PTHR30345">
    <property type="entry name" value="RIBOSE-5-PHOSPHATE ISOMERASE B"/>
    <property type="match status" value="1"/>
</dbReference>
<keyword evidence="6" id="KW-1185">Reference proteome</keyword>
<dbReference type="InterPro" id="IPR003500">
    <property type="entry name" value="RpiB_LacA_LacB"/>
</dbReference>
<feature type="binding site" evidence="4">
    <location>
        <position position="132"/>
    </location>
    <ligand>
        <name>D-ribulose 5-phosphate</name>
        <dbReference type="ChEBI" id="CHEBI:58121"/>
    </ligand>
</feature>
<feature type="active site" description="Proton donor" evidence="3">
    <location>
        <position position="98"/>
    </location>
</feature>
<evidence type="ECO:0000313" key="5">
    <source>
        <dbReference type="EMBL" id="ROR98004.1"/>
    </source>
</evidence>
<dbReference type="Proteomes" id="UP000275394">
    <property type="component" value="Unassembled WGS sequence"/>
</dbReference>
<dbReference type="NCBIfam" id="TIGR00689">
    <property type="entry name" value="rpiB_lacA_lacB"/>
    <property type="match status" value="1"/>
</dbReference>
<evidence type="ECO:0000256" key="2">
    <source>
        <dbReference type="ARBA" id="ARBA00023235"/>
    </source>
</evidence>
<evidence type="ECO:0000256" key="3">
    <source>
        <dbReference type="PIRSR" id="PIRSR005384-1"/>
    </source>
</evidence>
<dbReference type="Pfam" id="PF02502">
    <property type="entry name" value="LacAB_rpiB"/>
    <property type="match status" value="1"/>
</dbReference>
<dbReference type="RefSeq" id="WP_123713996.1">
    <property type="nucleotide sequence ID" value="NZ_RKHR01000008.1"/>
</dbReference>
<feature type="binding site" evidence="4">
    <location>
        <begin position="66"/>
        <end position="70"/>
    </location>
    <ligand>
        <name>D-ribulose 5-phosphate</name>
        <dbReference type="ChEBI" id="CHEBI:58121"/>
    </ligand>
</feature>
<feature type="binding site" evidence="4">
    <location>
        <position position="109"/>
    </location>
    <ligand>
        <name>D-ribulose 5-phosphate</name>
        <dbReference type="ChEBI" id="CHEBI:58121"/>
    </ligand>
</feature>
<feature type="active site" description="Proton acceptor" evidence="3">
    <location>
        <position position="65"/>
    </location>
</feature>
<dbReference type="OrthoDB" id="1778624at2"/>
<dbReference type="NCBIfam" id="TIGR01120">
    <property type="entry name" value="rpiB"/>
    <property type="match status" value="1"/>
</dbReference>
<dbReference type="AlphaFoldDB" id="A0A3N2DEZ9"/>
<protein>
    <submittedName>
        <fullName evidence="5">Ribose 5-phosphate isomerase B</fullName>
    </submittedName>
</protein>
<reference evidence="5 6" key="1">
    <citation type="submission" date="2018-11" db="EMBL/GenBank/DDBJ databases">
        <title>Genomic Encyclopedia of Type Strains, Phase IV (KMG-IV): sequencing the most valuable type-strain genomes for metagenomic binning, comparative biology and taxonomic classification.</title>
        <authorList>
            <person name="Goeker M."/>
        </authorList>
    </citation>
    <scope>NUCLEOTIDE SEQUENCE [LARGE SCALE GENOMIC DNA]</scope>
    <source>
        <strain evidence="5 6">DSM 100316</strain>
    </source>
</reference>
<dbReference type="GO" id="GO:0009052">
    <property type="term" value="P:pentose-phosphate shunt, non-oxidative branch"/>
    <property type="evidence" value="ECO:0007669"/>
    <property type="project" value="TreeGrafter"/>
</dbReference>
<dbReference type="SUPFAM" id="SSF89623">
    <property type="entry name" value="Ribose/Galactose isomerase RpiB/AlsB"/>
    <property type="match status" value="1"/>
</dbReference>
<dbReference type="Gene3D" id="3.40.1400.10">
    <property type="entry name" value="Sugar-phosphate isomerase, RpiB/LacA/LacB"/>
    <property type="match status" value="1"/>
</dbReference>
<dbReference type="GO" id="GO:0004751">
    <property type="term" value="F:ribose-5-phosphate isomerase activity"/>
    <property type="evidence" value="ECO:0007669"/>
    <property type="project" value="TreeGrafter"/>
</dbReference>
<dbReference type="GO" id="GO:0019316">
    <property type="term" value="P:D-allose catabolic process"/>
    <property type="evidence" value="ECO:0007669"/>
    <property type="project" value="TreeGrafter"/>
</dbReference>
<comment type="similarity">
    <text evidence="1">Belongs to the LacAB/RpiB family.</text>
</comment>
<dbReference type="EMBL" id="RKHR01000008">
    <property type="protein sequence ID" value="ROR98004.1"/>
    <property type="molecule type" value="Genomic_DNA"/>
</dbReference>
<sequence length="143" mass="15572">MKIALGGDHAGFEYKKVIIELLDSQGIESEDFGPFSSESCDYPDFVHPVAEAIEIGKFNLGIIICGSGNGVAMTVNKHQNIRCALAWEPELAALARAHNDANIISIPARYVSLEKAKQIVSVFLSTEFEGGRHQNRVSKIPCV</sequence>
<evidence type="ECO:0000313" key="6">
    <source>
        <dbReference type="Proteomes" id="UP000275394"/>
    </source>
</evidence>